<dbReference type="Proteomes" id="UP000290649">
    <property type="component" value="Unassembled WGS sequence"/>
</dbReference>
<reference evidence="2 3" key="1">
    <citation type="journal article" date="2019" name="Int. J. Syst. Evol. Microbiol.">
        <title>Anaerobacillus alkaliphilus sp. nov., a novel alkaliphilic and moderately halophilic bacterium.</title>
        <authorList>
            <person name="Borsodi A.K."/>
            <person name="Aszalos J.M."/>
            <person name="Bihari P."/>
            <person name="Nagy I."/>
            <person name="Schumann P."/>
            <person name="Sproer C."/>
            <person name="Kovacs A.L."/>
            <person name="Boka K."/>
            <person name="Dobosy P."/>
            <person name="Ovari M."/>
            <person name="Szili-Kovacs T."/>
            <person name="Toth E."/>
        </authorList>
    </citation>
    <scope>NUCLEOTIDE SEQUENCE [LARGE SCALE GENOMIC DNA]</scope>
    <source>
        <strain evidence="2 3">B16-10</strain>
    </source>
</reference>
<feature type="transmembrane region" description="Helical" evidence="1">
    <location>
        <begin position="119"/>
        <end position="137"/>
    </location>
</feature>
<dbReference type="RefSeq" id="WP_129077510.1">
    <property type="nucleotide sequence ID" value="NZ_QOUX01000025.1"/>
</dbReference>
<feature type="transmembrane region" description="Helical" evidence="1">
    <location>
        <begin position="5"/>
        <end position="24"/>
    </location>
</feature>
<keyword evidence="1" id="KW-1133">Transmembrane helix</keyword>
<proteinExistence type="predicted"/>
<keyword evidence="1" id="KW-0472">Membrane</keyword>
<feature type="transmembrane region" description="Helical" evidence="1">
    <location>
        <begin position="36"/>
        <end position="57"/>
    </location>
</feature>
<dbReference type="OrthoDB" id="9862935at2"/>
<evidence type="ECO:0000313" key="2">
    <source>
        <dbReference type="EMBL" id="RXJ02406.1"/>
    </source>
</evidence>
<keyword evidence="3" id="KW-1185">Reference proteome</keyword>
<feature type="transmembrane region" description="Helical" evidence="1">
    <location>
        <begin position="64"/>
        <end position="83"/>
    </location>
</feature>
<evidence type="ECO:0000256" key="1">
    <source>
        <dbReference type="SAM" id="Phobius"/>
    </source>
</evidence>
<dbReference type="AlphaFoldDB" id="A0A4Q0VUJ6"/>
<dbReference type="EMBL" id="QOUX01000025">
    <property type="protein sequence ID" value="RXJ02406.1"/>
    <property type="molecule type" value="Genomic_DNA"/>
</dbReference>
<comment type="caution">
    <text evidence="2">The sequence shown here is derived from an EMBL/GenBank/DDBJ whole genome shotgun (WGS) entry which is preliminary data.</text>
</comment>
<gene>
    <name evidence="2" type="ORF">DS745_06795</name>
</gene>
<sequence length="148" mass="16858">MLEKIISYTIAFFFTVGVYWKFVLPIEMSELIQNQTLLQLIIFITLAIFPLLMAWTVNTRGVKSLLISLPFYLSGLLLLYRGFYLSDQYSILDTLFAKIVSTHSEGDWVAATFLGLESFLFYIIVAELGVIISLIVFKQEKKVVAKGL</sequence>
<organism evidence="2 3">
    <name type="scientific">Anaerobacillus alkaliphilus</name>
    <dbReference type="NCBI Taxonomy" id="1548597"/>
    <lineage>
        <taxon>Bacteria</taxon>
        <taxon>Bacillati</taxon>
        <taxon>Bacillota</taxon>
        <taxon>Bacilli</taxon>
        <taxon>Bacillales</taxon>
        <taxon>Bacillaceae</taxon>
        <taxon>Anaerobacillus</taxon>
    </lineage>
</organism>
<keyword evidence="1" id="KW-0812">Transmembrane</keyword>
<accession>A0A4Q0VUJ6</accession>
<evidence type="ECO:0000313" key="3">
    <source>
        <dbReference type="Proteomes" id="UP000290649"/>
    </source>
</evidence>
<name>A0A4Q0VUJ6_9BACI</name>
<protein>
    <submittedName>
        <fullName evidence="2">Uncharacterized protein</fullName>
    </submittedName>
</protein>